<evidence type="ECO:0000259" key="1">
    <source>
        <dbReference type="Pfam" id="PF18899"/>
    </source>
</evidence>
<feature type="domain" description="DUF5655" evidence="1">
    <location>
        <begin position="25"/>
        <end position="129"/>
    </location>
</feature>
<accession>A0A8J6M2E1</accession>
<organism evidence="2 3">
    <name type="scientific">Flintibacter hominis</name>
    <dbReference type="NCBI Taxonomy" id="2763048"/>
    <lineage>
        <taxon>Bacteria</taxon>
        <taxon>Bacillati</taxon>
        <taxon>Bacillota</taxon>
        <taxon>Clostridia</taxon>
        <taxon>Eubacteriales</taxon>
        <taxon>Flintibacter</taxon>
    </lineage>
</organism>
<protein>
    <recommendedName>
        <fullName evidence="1">DUF5655 domain-containing protein</fullName>
    </recommendedName>
</protein>
<dbReference type="Proteomes" id="UP000628736">
    <property type="component" value="Unassembled WGS sequence"/>
</dbReference>
<dbReference type="AlphaFoldDB" id="A0A8J6M2E1"/>
<evidence type="ECO:0000313" key="2">
    <source>
        <dbReference type="EMBL" id="MBC5721580.1"/>
    </source>
</evidence>
<dbReference type="EMBL" id="JACOPO010000001">
    <property type="protein sequence ID" value="MBC5721580.1"/>
    <property type="molecule type" value="Genomic_DNA"/>
</dbReference>
<name>A0A8J6M2E1_9FIRM</name>
<dbReference type="RefSeq" id="WP_147571410.1">
    <property type="nucleotide sequence ID" value="NZ_JACOPO010000001.1"/>
</dbReference>
<evidence type="ECO:0000313" key="3">
    <source>
        <dbReference type="Proteomes" id="UP000628736"/>
    </source>
</evidence>
<sequence>MEVKGAQIERTEDGAVNDLSVDLFFMKQPELLPLYLEIERAVRDRLGDFEVVVQKSQITWKGPGSFAALWLPRWKRPDGRIYVGLSFFLEFQVESPRIPYSTEPYPNRWTHHTSVADLGELDEELMGWLYLSKEFSGRRRRRKS</sequence>
<dbReference type="Pfam" id="PF18899">
    <property type="entry name" value="DUF5655"/>
    <property type="match status" value="1"/>
</dbReference>
<comment type="caution">
    <text evidence="2">The sequence shown here is derived from an EMBL/GenBank/DDBJ whole genome shotgun (WGS) entry which is preliminary data.</text>
</comment>
<reference evidence="2" key="1">
    <citation type="submission" date="2020-08" db="EMBL/GenBank/DDBJ databases">
        <title>Genome public.</title>
        <authorList>
            <person name="Liu C."/>
            <person name="Sun Q."/>
        </authorList>
    </citation>
    <scope>NUCLEOTIDE SEQUENCE</scope>
    <source>
        <strain evidence="2">NSJ-23</strain>
    </source>
</reference>
<dbReference type="InterPro" id="IPR043714">
    <property type="entry name" value="DUF5655"/>
</dbReference>
<keyword evidence="3" id="KW-1185">Reference proteome</keyword>
<gene>
    <name evidence="2" type="ORF">H8S11_01895</name>
</gene>
<proteinExistence type="predicted"/>